<dbReference type="InterPro" id="IPR023198">
    <property type="entry name" value="PGP-like_dom2"/>
</dbReference>
<gene>
    <name evidence="1" type="ORF">IAB44_10430</name>
</gene>
<dbReference type="SFLD" id="SFLDG01129">
    <property type="entry name" value="C1.5:_HAD__Beta-PGM__Phosphata"/>
    <property type="match status" value="1"/>
</dbReference>
<dbReference type="InterPro" id="IPR036412">
    <property type="entry name" value="HAD-like_sf"/>
</dbReference>
<dbReference type="Gene3D" id="1.10.150.240">
    <property type="entry name" value="Putative phosphatase, domain 2"/>
    <property type="match status" value="1"/>
</dbReference>
<reference evidence="1" key="1">
    <citation type="submission" date="2020-10" db="EMBL/GenBank/DDBJ databases">
        <authorList>
            <person name="Gilroy R."/>
        </authorList>
    </citation>
    <scope>NUCLEOTIDE SEQUENCE</scope>
    <source>
        <strain evidence="1">CHK190-19873</strain>
    </source>
</reference>
<reference evidence="1" key="2">
    <citation type="journal article" date="2021" name="PeerJ">
        <title>Extensive microbial diversity within the chicken gut microbiome revealed by metagenomics and culture.</title>
        <authorList>
            <person name="Gilroy R."/>
            <person name="Ravi A."/>
            <person name="Getino M."/>
            <person name="Pursley I."/>
            <person name="Horton D.L."/>
            <person name="Alikhan N.F."/>
            <person name="Baker D."/>
            <person name="Gharbi K."/>
            <person name="Hall N."/>
            <person name="Watson M."/>
            <person name="Adriaenssens E.M."/>
            <person name="Foster-Nyarko E."/>
            <person name="Jarju S."/>
            <person name="Secka A."/>
            <person name="Antonio M."/>
            <person name="Oren A."/>
            <person name="Chaudhuri R.R."/>
            <person name="La Ragione R."/>
            <person name="Hildebrand F."/>
            <person name="Pallen M.J."/>
        </authorList>
    </citation>
    <scope>NUCLEOTIDE SEQUENCE</scope>
    <source>
        <strain evidence="1">CHK190-19873</strain>
    </source>
</reference>
<proteinExistence type="predicted"/>
<dbReference type="Pfam" id="PF13419">
    <property type="entry name" value="HAD_2"/>
    <property type="match status" value="1"/>
</dbReference>
<name>A0A9D1EUD8_9FIRM</name>
<dbReference type="InterPro" id="IPR023214">
    <property type="entry name" value="HAD_sf"/>
</dbReference>
<dbReference type="InterPro" id="IPR041492">
    <property type="entry name" value="HAD_2"/>
</dbReference>
<sequence>MKALIFDVDGTLWDSRQAVAESWEELLFRETGQHRGFTAENISYLFGKPMNEISACLFPELPPDRQLEMGQKCFLYENEYLASHPGELFPGVADTLKKLSLSYPLYIVSNCQSGYIEVFLQGTGLGALFKGHLCYGDTHTSKGQTIRRLMELHSLDDALYIGDTQGDLNACREAKIPFLFAAYGFGQVDEDIPSISCFSELCSLL</sequence>
<evidence type="ECO:0000313" key="1">
    <source>
        <dbReference type="EMBL" id="HIS31946.1"/>
    </source>
</evidence>
<dbReference type="InterPro" id="IPR050155">
    <property type="entry name" value="HAD-like_hydrolase_sf"/>
</dbReference>
<dbReference type="SFLD" id="SFLDS00003">
    <property type="entry name" value="Haloacid_Dehalogenase"/>
    <property type="match status" value="1"/>
</dbReference>
<organism evidence="1 2">
    <name type="scientific">Candidatus Limivivens intestinipullorum</name>
    <dbReference type="NCBI Taxonomy" id="2840858"/>
    <lineage>
        <taxon>Bacteria</taxon>
        <taxon>Bacillati</taxon>
        <taxon>Bacillota</taxon>
        <taxon>Clostridia</taxon>
        <taxon>Lachnospirales</taxon>
        <taxon>Lachnospiraceae</taxon>
        <taxon>Lachnospiraceae incertae sedis</taxon>
        <taxon>Candidatus Limivivens</taxon>
    </lineage>
</organism>
<keyword evidence="1" id="KW-0378">Hydrolase</keyword>
<dbReference type="AlphaFoldDB" id="A0A9D1EUD8"/>
<dbReference type="EMBL" id="DVIQ01000062">
    <property type="protein sequence ID" value="HIS31946.1"/>
    <property type="molecule type" value="Genomic_DNA"/>
</dbReference>
<dbReference type="PANTHER" id="PTHR43434:SF1">
    <property type="entry name" value="PHOSPHOGLYCOLATE PHOSPHATASE"/>
    <property type="match status" value="1"/>
</dbReference>
<evidence type="ECO:0000313" key="2">
    <source>
        <dbReference type="Proteomes" id="UP000823935"/>
    </source>
</evidence>
<dbReference type="Proteomes" id="UP000823935">
    <property type="component" value="Unassembled WGS sequence"/>
</dbReference>
<dbReference type="GO" id="GO:0006281">
    <property type="term" value="P:DNA repair"/>
    <property type="evidence" value="ECO:0007669"/>
    <property type="project" value="TreeGrafter"/>
</dbReference>
<accession>A0A9D1EUD8</accession>
<comment type="caution">
    <text evidence="1">The sequence shown here is derived from an EMBL/GenBank/DDBJ whole genome shotgun (WGS) entry which is preliminary data.</text>
</comment>
<dbReference type="GO" id="GO:0008967">
    <property type="term" value="F:phosphoglycolate phosphatase activity"/>
    <property type="evidence" value="ECO:0007669"/>
    <property type="project" value="TreeGrafter"/>
</dbReference>
<dbReference type="Gene3D" id="3.40.50.1000">
    <property type="entry name" value="HAD superfamily/HAD-like"/>
    <property type="match status" value="1"/>
</dbReference>
<dbReference type="PANTHER" id="PTHR43434">
    <property type="entry name" value="PHOSPHOGLYCOLATE PHOSPHATASE"/>
    <property type="match status" value="1"/>
</dbReference>
<protein>
    <submittedName>
        <fullName evidence="1">HAD family hydrolase</fullName>
    </submittedName>
</protein>
<dbReference type="SUPFAM" id="SSF56784">
    <property type="entry name" value="HAD-like"/>
    <property type="match status" value="1"/>
</dbReference>